<sequence>MAGAAKRAPPTKFEKRTSVKEKRLSRLALLLAGAINGAPPTKFEVQEWHLFYAIEDDTDQMHKIIAQSLLSDLAKHAVRRSIQELVCTSSEDTNLQGSSRQTARKVPVL</sequence>
<proteinExistence type="predicted"/>
<dbReference type="AlphaFoldDB" id="A0A813H2B7"/>
<dbReference type="EMBL" id="CAJNNV010030208">
    <property type="protein sequence ID" value="CAE8631787.1"/>
    <property type="molecule type" value="Genomic_DNA"/>
</dbReference>
<feature type="compositionally biased region" description="Polar residues" evidence="1">
    <location>
        <begin position="89"/>
        <end position="101"/>
    </location>
</feature>
<name>A0A813H2B7_POLGL</name>
<dbReference type="Proteomes" id="UP000654075">
    <property type="component" value="Unassembled WGS sequence"/>
</dbReference>
<evidence type="ECO:0000256" key="1">
    <source>
        <dbReference type="SAM" id="MobiDB-lite"/>
    </source>
</evidence>
<organism evidence="2 3">
    <name type="scientific">Polarella glacialis</name>
    <name type="common">Dinoflagellate</name>
    <dbReference type="NCBI Taxonomy" id="89957"/>
    <lineage>
        <taxon>Eukaryota</taxon>
        <taxon>Sar</taxon>
        <taxon>Alveolata</taxon>
        <taxon>Dinophyceae</taxon>
        <taxon>Suessiales</taxon>
        <taxon>Suessiaceae</taxon>
        <taxon>Polarella</taxon>
    </lineage>
</organism>
<evidence type="ECO:0000313" key="3">
    <source>
        <dbReference type="Proteomes" id="UP000654075"/>
    </source>
</evidence>
<gene>
    <name evidence="2" type="ORF">PGLA1383_LOCUS47789</name>
</gene>
<comment type="caution">
    <text evidence="2">The sequence shown here is derived from an EMBL/GenBank/DDBJ whole genome shotgun (WGS) entry which is preliminary data.</text>
</comment>
<accession>A0A813H2B7</accession>
<feature type="region of interest" description="Disordered" evidence="1">
    <location>
        <begin position="89"/>
        <end position="109"/>
    </location>
</feature>
<protein>
    <submittedName>
        <fullName evidence="2">Uncharacterized protein</fullName>
    </submittedName>
</protein>
<evidence type="ECO:0000313" key="2">
    <source>
        <dbReference type="EMBL" id="CAE8631787.1"/>
    </source>
</evidence>
<keyword evidence="3" id="KW-1185">Reference proteome</keyword>
<reference evidence="2" key="1">
    <citation type="submission" date="2021-02" db="EMBL/GenBank/DDBJ databases">
        <authorList>
            <person name="Dougan E. K."/>
            <person name="Rhodes N."/>
            <person name="Thang M."/>
            <person name="Chan C."/>
        </authorList>
    </citation>
    <scope>NUCLEOTIDE SEQUENCE</scope>
</reference>